<dbReference type="EMBL" id="CP157484">
    <property type="protein sequence ID" value="XBO37516.1"/>
    <property type="molecule type" value="Genomic_DNA"/>
</dbReference>
<evidence type="ECO:0000259" key="6">
    <source>
        <dbReference type="Pfam" id="PF02776"/>
    </source>
</evidence>
<dbReference type="InterPro" id="IPR029035">
    <property type="entry name" value="DHS-like_NAD/FAD-binding_dom"/>
</dbReference>
<keyword evidence="2 3" id="KW-0786">Thiamine pyrophosphate</keyword>
<protein>
    <submittedName>
        <fullName evidence="7">Thiamine pyrophosphate-binding protein</fullName>
    </submittedName>
</protein>
<evidence type="ECO:0000259" key="4">
    <source>
        <dbReference type="Pfam" id="PF00205"/>
    </source>
</evidence>
<feature type="domain" description="Thiamine pyrophosphate enzyme TPP-binding" evidence="5">
    <location>
        <begin position="386"/>
        <end position="531"/>
    </location>
</feature>
<dbReference type="AlphaFoldDB" id="A0AAU7JAZ6"/>
<feature type="domain" description="Thiamine pyrophosphate enzyme central" evidence="4">
    <location>
        <begin position="199"/>
        <end position="300"/>
    </location>
</feature>
<dbReference type="GO" id="GO:0009099">
    <property type="term" value="P:L-valine biosynthetic process"/>
    <property type="evidence" value="ECO:0007669"/>
    <property type="project" value="TreeGrafter"/>
</dbReference>
<dbReference type="Gene3D" id="3.40.50.1220">
    <property type="entry name" value="TPP-binding domain"/>
    <property type="match status" value="1"/>
</dbReference>
<dbReference type="GO" id="GO:0050660">
    <property type="term" value="F:flavin adenine dinucleotide binding"/>
    <property type="evidence" value="ECO:0007669"/>
    <property type="project" value="TreeGrafter"/>
</dbReference>
<evidence type="ECO:0000256" key="3">
    <source>
        <dbReference type="RuleBase" id="RU362132"/>
    </source>
</evidence>
<dbReference type="SUPFAM" id="SSF52467">
    <property type="entry name" value="DHS-like NAD/FAD-binding domain"/>
    <property type="match status" value="1"/>
</dbReference>
<reference evidence="7" key="1">
    <citation type="submission" date="2024-05" db="EMBL/GenBank/DDBJ databases">
        <authorList>
            <person name="Kim S."/>
            <person name="Heo J."/>
            <person name="Choi H."/>
            <person name="Choi Y."/>
            <person name="Kwon S.-W."/>
            <person name="Kim Y."/>
        </authorList>
    </citation>
    <scope>NUCLEOTIDE SEQUENCE</scope>
    <source>
        <strain evidence="7">KACC 23698</strain>
    </source>
</reference>
<dbReference type="Gene3D" id="3.40.50.970">
    <property type="match status" value="2"/>
</dbReference>
<dbReference type="CDD" id="cd07035">
    <property type="entry name" value="TPP_PYR_POX_like"/>
    <property type="match status" value="1"/>
</dbReference>
<dbReference type="PANTHER" id="PTHR18968:SF129">
    <property type="entry name" value="ACETOLACTATE SYNTHASE"/>
    <property type="match status" value="1"/>
</dbReference>
<name>A0AAU7JAZ6_9HYPH</name>
<evidence type="ECO:0000259" key="5">
    <source>
        <dbReference type="Pfam" id="PF02775"/>
    </source>
</evidence>
<dbReference type="PANTHER" id="PTHR18968">
    <property type="entry name" value="THIAMINE PYROPHOSPHATE ENZYMES"/>
    <property type="match status" value="1"/>
</dbReference>
<dbReference type="PROSITE" id="PS00187">
    <property type="entry name" value="TPP_ENZYMES"/>
    <property type="match status" value="1"/>
</dbReference>
<dbReference type="InterPro" id="IPR029061">
    <property type="entry name" value="THDP-binding"/>
</dbReference>
<dbReference type="GO" id="GO:0030976">
    <property type="term" value="F:thiamine pyrophosphate binding"/>
    <property type="evidence" value="ECO:0007669"/>
    <property type="project" value="InterPro"/>
</dbReference>
<dbReference type="GO" id="GO:0009097">
    <property type="term" value="P:isoleucine biosynthetic process"/>
    <property type="evidence" value="ECO:0007669"/>
    <property type="project" value="TreeGrafter"/>
</dbReference>
<sequence>MTAGSAPDRVADRLAAGLRAAGVRHAFGMPGGEVIAFIDALERAGVRFVLARHETAAAIMAAGASAAGGAPGVLVTTLGPGLANAINGVADAWQERAPLLVISGVVDRAIRGRYTHQVVDHAALLRPLVKASFEIEAENAEPVLARALRLALAPPCGPVHCDLSPAVAETPAPAAPLPWPEPRALQPRIDPSDPRIAGLRARLQASRRPLIVAGYEAARGGAAAPLAALLSQRPIPVVTTYKAKGLVDDRLACSLGAAGLSPLADRILLDVVKRADLVILLGYDPIEMRPGWLDAFMDPEQAVALGTGQDHAMHAAGMWIEGDPAALVAALAEGASPGDGWPAGEPEAARRRLDEAFAGPAAWGPHAVVEILMQAAEAADAIVTVDSGAHRILLSQMWKASRPLALLQSAGWCTMGSALPLAIGAALEQPGRRVIAVLGDGGLEMSLGELGTLRDAGLPVTVVVLQDRSLGLIELKQSAAGLARTGVRLGETDYVAIARAFGGHAALCADRGALRAALDDAASRPGFTLIACTVEAQDYVDRI</sequence>
<dbReference type="InterPro" id="IPR000399">
    <property type="entry name" value="TPP-bd_CS"/>
</dbReference>
<organism evidence="7">
    <name type="scientific">Alsobacter sp. KACC 23698</name>
    <dbReference type="NCBI Taxonomy" id="3149229"/>
    <lineage>
        <taxon>Bacteria</taxon>
        <taxon>Pseudomonadati</taxon>
        <taxon>Pseudomonadota</taxon>
        <taxon>Alphaproteobacteria</taxon>
        <taxon>Hyphomicrobiales</taxon>
        <taxon>Alsobacteraceae</taxon>
        <taxon>Alsobacter</taxon>
    </lineage>
</organism>
<dbReference type="InterPro" id="IPR045229">
    <property type="entry name" value="TPP_enz"/>
</dbReference>
<comment type="similarity">
    <text evidence="1 3">Belongs to the TPP enzyme family.</text>
</comment>
<evidence type="ECO:0000256" key="1">
    <source>
        <dbReference type="ARBA" id="ARBA00007812"/>
    </source>
</evidence>
<proteinExistence type="inferred from homology"/>
<dbReference type="GO" id="GO:0000287">
    <property type="term" value="F:magnesium ion binding"/>
    <property type="evidence" value="ECO:0007669"/>
    <property type="project" value="InterPro"/>
</dbReference>
<dbReference type="InterPro" id="IPR012000">
    <property type="entry name" value="Thiamin_PyroP_enz_cen_dom"/>
</dbReference>
<accession>A0AAU7JAZ6</accession>
<evidence type="ECO:0000256" key="2">
    <source>
        <dbReference type="ARBA" id="ARBA00023052"/>
    </source>
</evidence>
<dbReference type="InterPro" id="IPR011766">
    <property type="entry name" value="TPP_enzyme_TPP-bd"/>
</dbReference>
<evidence type="ECO:0000313" key="7">
    <source>
        <dbReference type="EMBL" id="XBO37516.1"/>
    </source>
</evidence>
<gene>
    <name evidence="7" type="ORF">ABEG18_17530</name>
</gene>
<dbReference type="InterPro" id="IPR012001">
    <property type="entry name" value="Thiamin_PyroP_enz_TPP-bd_dom"/>
</dbReference>
<dbReference type="Pfam" id="PF02775">
    <property type="entry name" value="TPP_enzyme_C"/>
    <property type="match status" value="1"/>
</dbReference>
<dbReference type="CDD" id="cd00568">
    <property type="entry name" value="TPP_enzymes"/>
    <property type="match status" value="1"/>
</dbReference>
<dbReference type="GO" id="GO:0003984">
    <property type="term" value="F:acetolactate synthase activity"/>
    <property type="evidence" value="ECO:0007669"/>
    <property type="project" value="TreeGrafter"/>
</dbReference>
<dbReference type="GO" id="GO:0005948">
    <property type="term" value="C:acetolactate synthase complex"/>
    <property type="evidence" value="ECO:0007669"/>
    <property type="project" value="TreeGrafter"/>
</dbReference>
<dbReference type="RefSeq" id="WP_406854339.1">
    <property type="nucleotide sequence ID" value="NZ_CP157484.1"/>
</dbReference>
<dbReference type="SUPFAM" id="SSF52518">
    <property type="entry name" value="Thiamin diphosphate-binding fold (THDP-binding)"/>
    <property type="match status" value="2"/>
</dbReference>
<dbReference type="Pfam" id="PF02776">
    <property type="entry name" value="TPP_enzyme_N"/>
    <property type="match status" value="1"/>
</dbReference>
<dbReference type="Pfam" id="PF00205">
    <property type="entry name" value="TPP_enzyme_M"/>
    <property type="match status" value="1"/>
</dbReference>
<feature type="domain" description="Thiamine pyrophosphate enzyme N-terminal TPP-binding" evidence="6">
    <location>
        <begin position="9"/>
        <end position="123"/>
    </location>
</feature>